<name>A0ABW4PGJ6_9ACTN</name>
<feature type="transmembrane region" description="Helical" evidence="2">
    <location>
        <begin position="137"/>
        <end position="156"/>
    </location>
</feature>
<dbReference type="Proteomes" id="UP001597365">
    <property type="component" value="Unassembled WGS sequence"/>
</dbReference>
<dbReference type="InterPro" id="IPR050039">
    <property type="entry name" value="MAB_1171c-like"/>
</dbReference>
<feature type="transmembrane region" description="Helical" evidence="2">
    <location>
        <begin position="31"/>
        <end position="49"/>
    </location>
</feature>
<feature type="domain" description="DUF6545" evidence="3">
    <location>
        <begin position="241"/>
        <end position="380"/>
    </location>
</feature>
<evidence type="ECO:0000313" key="4">
    <source>
        <dbReference type="EMBL" id="MFD1829841.1"/>
    </source>
</evidence>
<dbReference type="Pfam" id="PF20182">
    <property type="entry name" value="DUF6545"/>
    <property type="match status" value="1"/>
</dbReference>
<feature type="transmembrane region" description="Helical" evidence="2">
    <location>
        <begin position="99"/>
        <end position="117"/>
    </location>
</feature>
<proteinExistence type="predicted"/>
<gene>
    <name evidence="4" type="ORF">ACFSJS_09205</name>
</gene>
<evidence type="ECO:0000259" key="3">
    <source>
        <dbReference type="Pfam" id="PF20182"/>
    </source>
</evidence>
<feature type="transmembrane region" description="Helical" evidence="2">
    <location>
        <begin position="177"/>
        <end position="197"/>
    </location>
</feature>
<dbReference type="InterPro" id="IPR046675">
    <property type="entry name" value="DUF6545"/>
</dbReference>
<dbReference type="NCBIfam" id="NF042915">
    <property type="entry name" value="MAB_1171c_fam"/>
    <property type="match status" value="1"/>
</dbReference>
<protein>
    <submittedName>
        <fullName evidence="4">MAB_1171c family putative transporter</fullName>
    </submittedName>
</protein>
<keyword evidence="2" id="KW-0812">Transmembrane</keyword>
<dbReference type="RefSeq" id="WP_380898781.1">
    <property type="nucleotide sequence ID" value="NZ_JBHUFU010000004.1"/>
</dbReference>
<keyword evidence="2" id="KW-0472">Membrane</keyword>
<feature type="transmembrane region" description="Helical" evidence="2">
    <location>
        <begin position="69"/>
        <end position="87"/>
    </location>
</feature>
<accession>A0ABW4PGJ6</accession>
<comment type="caution">
    <text evidence="4">The sequence shown here is derived from an EMBL/GenBank/DDBJ whole genome shotgun (WGS) entry which is preliminary data.</text>
</comment>
<keyword evidence="2" id="KW-1133">Transmembrane helix</keyword>
<keyword evidence="5" id="KW-1185">Reference proteome</keyword>
<dbReference type="EMBL" id="JBHUFU010000004">
    <property type="protein sequence ID" value="MFD1829841.1"/>
    <property type="molecule type" value="Genomic_DNA"/>
</dbReference>
<evidence type="ECO:0000256" key="2">
    <source>
        <dbReference type="SAM" id="Phobius"/>
    </source>
</evidence>
<evidence type="ECO:0000256" key="1">
    <source>
        <dbReference type="SAM" id="MobiDB-lite"/>
    </source>
</evidence>
<evidence type="ECO:0000313" key="5">
    <source>
        <dbReference type="Proteomes" id="UP001597365"/>
    </source>
</evidence>
<feature type="region of interest" description="Disordered" evidence="1">
    <location>
        <begin position="344"/>
        <end position="364"/>
    </location>
</feature>
<feature type="transmembrane region" description="Helical" evidence="2">
    <location>
        <begin position="217"/>
        <end position="236"/>
    </location>
</feature>
<organism evidence="4 5">
    <name type="scientific">Streptomyces desertarenae</name>
    <dbReference type="NCBI Taxonomy" id="2666184"/>
    <lineage>
        <taxon>Bacteria</taxon>
        <taxon>Bacillati</taxon>
        <taxon>Actinomycetota</taxon>
        <taxon>Actinomycetes</taxon>
        <taxon>Kitasatosporales</taxon>
        <taxon>Streptomycetaceae</taxon>
        <taxon>Streptomyces</taxon>
    </lineage>
</organism>
<reference evidence="5" key="1">
    <citation type="journal article" date="2019" name="Int. J. Syst. Evol. Microbiol.">
        <title>The Global Catalogue of Microorganisms (GCM) 10K type strain sequencing project: providing services to taxonomists for standard genome sequencing and annotation.</title>
        <authorList>
            <consortium name="The Broad Institute Genomics Platform"/>
            <consortium name="The Broad Institute Genome Sequencing Center for Infectious Disease"/>
            <person name="Wu L."/>
            <person name="Ma J."/>
        </authorList>
    </citation>
    <scope>NUCLEOTIDE SEQUENCE [LARGE SCALE GENOMIC DNA]</scope>
    <source>
        <strain evidence="5">CGMCC 4.7455</strain>
    </source>
</reference>
<sequence>MDSFEAVVAVLLWITTGWRATKVWRKGQDRTLWWTFFGLAMMMTLRLPAGRALDQLTEVTDLSYLLKHLFGGVLSSAALLAFLRRVSGQQGGSPVAKRMRVILPFVTAAAMAVLFFAELQPYETRAIFQDPTARLALLAYTAVFLGFLSASLLSGMRVCWRWGRDSSDGALSWGLRVIGAGLAAGVVYALTRIAALVAHMTGDGILPGDLDDYVSTYLLMAALLLIVVGSSLPVLGKLRTWRAERRALLRLHPLWCALTEATPSVRLDPPRGLATERLDPRNVHGRLYRRTIEIRDAALALSDYAPADIRERARQHVEARGLAESRATVTTEACWLAAARRSKLRGDTPGSNTEHQPTRGGGDLRSEISALTQLSDAYHSDLVRDIADACDRLPEKQT</sequence>